<dbReference type="PANTHER" id="PTHR33734">
    <property type="entry name" value="LYSM DOMAIN-CONTAINING GPI-ANCHORED PROTEIN 2"/>
    <property type="match status" value="1"/>
</dbReference>
<evidence type="ECO:0000313" key="5">
    <source>
        <dbReference type="EMBL" id="RKF17378.1"/>
    </source>
</evidence>
<feature type="signal peptide" evidence="3">
    <location>
        <begin position="1"/>
        <end position="20"/>
    </location>
</feature>
<proteinExistence type="inferred from homology"/>
<dbReference type="RefSeq" id="WP_120355402.1">
    <property type="nucleotide sequence ID" value="NZ_RAQO01000007.1"/>
</dbReference>
<dbReference type="SUPFAM" id="SSF54106">
    <property type="entry name" value="LysM domain"/>
    <property type="match status" value="3"/>
</dbReference>
<feature type="chain" id="PRO_5018994907" evidence="3">
    <location>
        <begin position="21"/>
        <end position="506"/>
    </location>
</feature>
<evidence type="ECO:0000256" key="3">
    <source>
        <dbReference type="SAM" id="SignalP"/>
    </source>
</evidence>
<dbReference type="Proteomes" id="UP000286482">
    <property type="component" value="Unassembled WGS sequence"/>
</dbReference>
<dbReference type="GO" id="GO:0016020">
    <property type="term" value="C:membrane"/>
    <property type="evidence" value="ECO:0007669"/>
    <property type="project" value="InterPro"/>
</dbReference>
<keyword evidence="6" id="KW-1185">Reference proteome</keyword>
<sequence length="506" mass="56880">MKIIYLTLLISLLSACQTTTVDNGNADNTANQQAKNHQSSKSMANQKTKGNKTLSPQQQSDLWQRITMQLNPEIDVSQQRFQDQLNWYKKHPSYMKHISRRAQPYLYYMVEEIEKRDLPLELALLPIVESAFIPDAYSSGHAAGLWQIIPMTGKRFGLAQNSWYDGRRDVHASTQAALDYLEYLNRFFDGNWEHAIAAYNSGEGRVQNAIRANARQELPIDFYSLNLPRETQAYVPKLLALSYILQNPSEFDIEVPAIANEVVFERVEIGGQISFSKVSELTGATQEQLSQLNPGHKKWATSPAGPHYLLVPYESAPKFTLALESLPQKDRMQYLYYSVVSGDNLGSIAQRHQSSVSELKSTNRLKSDRLKIGQELLIPQAPDFVVAAAKKSQANKKAISGVTHQVVSGDSLWSISRKHEVSTSQLMQWNGLTKNSVLKLGQKIVVKPTSVTASADKGQRNYEVVSGDSLSVIAEKFEVSISELLKWNNLNKNHYIKPGQTLKIRI</sequence>
<feature type="domain" description="LysM" evidence="4">
    <location>
        <begin position="460"/>
        <end position="504"/>
    </location>
</feature>
<comment type="caution">
    <text evidence="5">The sequence shown here is derived from an EMBL/GenBank/DDBJ whole genome shotgun (WGS) entry which is preliminary data.</text>
</comment>
<evidence type="ECO:0000259" key="4">
    <source>
        <dbReference type="PROSITE" id="PS51782"/>
    </source>
</evidence>
<dbReference type="PROSITE" id="PS51257">
    <property type="entry name" value="PROKAR_LIPOPROTEIN"/>
    <property type="match status" value="1"/>
</dbReference>
<dbReference type="InterPro" id="IPR023346">
    <property type="entry name" value="Lysozyme-like_dom_sf"/>
</dbReference>
<reference evidence="5 6" key="1">
    <citation type="submission" date="2018-09" db="EMBL/GenBank/DDBJ databases">
        <authorList>
            <person name="Wang Z."/>
        </authorList>
    </citation>
    <scope>NUCLEOTIDE SEQUENCE [LARGE SCALE GENOMIC DNA]</scope>
    <source>
        <strain evidence="5 6">ALS 81</strain>
    </source>
</reference>
<evidence type="ECO:0000256" key="2">
    <source>
        <dbReference type="SAM" id="MobiDB-lite"/>
    </source>
</evidence>
<dbReference type="SUPFAM" id="SSF53955">
    <property type="entry name" value="Lysozyme-like"/>
    <property type="match status" value="1"/>
</dbReference>
<dbReference type="Gene3D" id="3.10.350.10">
    <property type="entry name" value="LysM domain"/>
    <property type="match status" value="3"/>
</dbReference>
<dbReference type="CDD" id="cd16894">
    <property type="entry name" value="MltD-like"/>
    <property type="match status" value="1"/>
</dbReference>
<comment type="similarity">
    <text evidence="1">Belongs to the transglycosylase Slt family.</text>
</comment>
<accession>A0A420E9D8</accession>
<dbReference type="InterPro" id="IPR000189">
    <property type="entry name" value="Transglyc_AS"/>
</dbReference>
<evidence type="ECO:0000256" key="1">
    <source>
        <dbReference type="ARBA" id="ARBA00007734"/>
    </source>
</evidence>
<dbReference type="GO" id="GO:0000270">
    <property type="term" value="P:peptidoglycan metabolic process"/>
    <property type="evidence" value="ECO:0007669"/>
    <property type="project" value="InterPro"/>
</dbReference>
<feature type="domain" description="LysM" evidence="4">
    <location>
        <begin position="402"/>
        <end position="446"/>
    </location>
</feature>
<protein>
    <submittedName>
        <fullName evidence="5">LysM peptidoglycan-binding domain-containing protein</fullName>
    </submittedName>
</protein>
<dbReference type="SMART" id="SM00257">
    <property type="entry name" value="LysM"/>
    <property type="match status" value="3"/>
</dbReference>
<dbReference type="InterPro" id="IPR018392">
    <property type="entry name" value="LysM"/>
</dbReference>
<feature type="region of interest" description="Disordered" evidence="2">
    <location>
        <begin position="27"/>
        <end position="58"/>
    </location>
</feature>
<dbReference type="InterPro" id="IPR036779">
    <property type="entry name" value="LysM_dom_sf"/>
</dbReference>
<dbReference type="PROSITE" id="PS51782">
    <property type="entry name" value="LYSM"/>
    <property type="match status" value="3"/>
</dbReference>
<dbReference type="Pfam" id="PF01476">
    <property type="entry name" value="LysM"/>
    <property type="match status" value="3"/>
</dbReference>
<dbReference type="CDD" id="cd00118">
    <property type="entry name" value="LysM"/>
    <property type="match status" value="3"/>
</dbReference>
<dbReference type="EMBL" id="RAQO01000007">
    <property type="protein sequence ID" value="RKF17378.1"/>
    <property type="molecule type" value="Genomic_DNA"/>
</dbReference>
<name>A0A420E9D8_9ALTE</name>
<evidence type="ECO:0000313" key="6">
    <source>
        <dbReference type="Proteomes" id="UP000286482"/>
    </source>
</evidence>
<keyword evidence="3" id="KW-0732">Signal</keyword>
<dbReference type="Pfam" id="PF01464">
    <property type="entry name" value="SLT"/>
    <property type="match status" value="1"/>
</dbReference>
<dbReference type="InterPro" id="IPR008258">
    <property type="entry name" value="Transglycosylase_SLT_dom_1"/>
</dbReference>
<dbReference type="OrthoDB" id="9815002at2"/>
<dbReference type="GO" id="GO:0008932">
    <property type="term" value="F:lytic endotransglycosylase activity"/>
    <property type="evidence" value="ECO:0007669"/>
    <property type="project" value="TreeGrafter"/>
</dbReference>
<dbReference type="Gene3D" id="1.10.530.10">
    <property type="match status" value="1"/>
</dbReference>
<feature type="domain" description="LysM" evidence="4">
    <location>
        <begin position="335"/>
        <end position="378"/>
    </location>
</feature>
<organism evidence="5 6">
    <name type="scientific">Alginatibacterium sediminis</name>
    <dbReference type="NCBI Taxonomy" id="2164068"/>
    <lineage>
        <taxon>Bacteria</taxon>
        <taxon>Pseudomonadati</taxon>
        <taxon>Pseudomonadota</taxon>
        <taxon>Gammaproteobacteria</taxon>
        <taxon>Alteromonadales</taxon>
        <taxon>Alteromonadaceae</taxon>
        <taxon>Alginatibacterium</taxon>
    </lineage>
</organism>
<dbReference type="PANTHER" id="PTHR33734:SF22">
    <property type="entry name" value="MEMBRANE-BOUND LYTIC MUREIN TRANSGLYCOSYLASE D"/>
    <property type="match status" value="1"/>
</dbReference>
<dbReference type="PROSITE" id="PS00922">
    <property type="entry name" value="TRANSGLYCOSYLASE"/>
    <property type="match status" value="1"/>
</dbReference>
<gene>
    <name evidence="5" type="ORF">DBZ36_13030</name>
</gene>
<dbReference type="AlphaFoldDB" id="A0A420E9D8"/>